<dbReference type="EMBL" id="OX596106">
    <property type="protein sequence ID" value="CAN0164062.1"/>
    <property type="molecule type" value="Genomic_DNA"/>
</dbReference>
<proteinExistence type="predicted"/>
<protein>
    <submittedName>
        <fullName evidence="1">Uncharacterized protein</fullName>
    </submittedName>
</protein>
<sequence length="180" mass="19222">MLGQPTAWSGGRWVDALALAPPPAAWPRASSAPTQRVIVPTRINVAAGMPSGKVRYAKLPSPDGGHINSQKETSPAKKILKPKRCPGVVRPHVLEKSRTDIPFKAIACAFSQFLVGAFLIITGCLLLAGCISKVGANGAFPVLTVGILVFLPGFYYLIVAYRAYRGCPGCSFRDLPDLDY</sequence>
<accession>A0AC59Z1V5</accession>
<name>A0AC59Z1V5_RANTA</name>
<reference evidence="1" key="2">
    <citation type="submission" date="2025-03" db="EMBL/GenBank/DDBJ databases">
        <authorList>
            <consortium name="ELIXIR-Norway"/>
            <consortium name="Elixir Norway"/>
        </authorList>
    </citation>
    <scope>NUCLEOTIDE SEQUENCE</scope>
</reference>
<dbReference type="Proteomes" id="UP001162501">
    <property type="component" value="Chromosome 22"/>
</dbReference>
<gene>
    <name evidence="1" type="ORF">MRATA1EN22A_LOCUS13005</name>
</gene>
<organism evidence="1 2">
    <name type="scientific">Rangifer tarandus platyrhynchus</name>
    <name type="common">Svalbard reindeer</name>
    <dbReference type="NCBI Taxonomy" id="3082113"/>
    <lineage>
        <taxon>Eukaryota</taxon>
        <taxon>Metazoa</taxon>
        <taxon>Chordata</taxon>
        <taxon>Craniata</taxon>
        <taxon>Vertebrata</taxon>
        <taxon>Euteleostomi</taxon>
        <taxon>Mammalia</taxon>
        <taxon>Eutheria</taxon>
        <taxon>Laurasiatheria</taxon>
        <taxon>Artiodactyla</taxon>
        <taxon>Ruminantia</taxon>
        <taxon>Pecora</taxon>
        <taxon>Cervidae</taxon>
        <taxon>Odocoileinae</taxon>
        <taxon>Rangifer</taxon>
    </lineage>
</organism>
<evidence type="ECO:0000313" key="1">
    <source>
        <dbReference type="EMBL" id="CAN0164062.1"/>
    </source>
</evidence>
<evidence type="ECO:0000313" key="2">
    <source>
        <dbReference type="Proteomes" id="UP001162501"/>
    </source>
</evidence>
<reference evidence="1" key="1">
    <citation type="submission" date="2023-05" db="EMBL/GenBank/DDBJ databases">
        <authorList>
            <consortium name="ELIXIR-Norway"/>
        </authorList>
    </citation>
    <scope>NUCLEOTIDE SEQUENCE</scope>
</reference>